<reference evidence="4" key="1">
    <citation type="submission" date="2022-10" db="EMBL/GenBank/DDBJ databases">
        <title>The complete genomes of actinobacterial strains from the NBC collection.</title>
        <authorList>
            <person name="Joergensen T.S."/>
            <person name="Alvarez Arevalo M."/>
            <person name="Sterndorff E.B."/>
            <person name="Faurdal D."/>
            <person name="Vuksanovic O."/>
            <person name="Mourched A.-S."/>
            <person name="Charusanti P."/>
            <person name="Shaw S."/>
            <person name="Blin K."/>
            <person name="Weber T."/>
        </authorList>
    </citation>
    <scope>NUCLEOTIDE SEQUENCE</scope>
    <source>
        <strain evidence="4">NBC_01393</strain>
    </source>
</reference>
<sequence>MSDRNVYTRSRAVVASALAFTAAAVGLWTGFAGSAPAHAAAAVPTPDHVVVVVFENHAYSQVIGSSSAPYINSLKTGGANLSQSYAETHPSQPNYFALFSGSTQGITDDSCYTPGFSSAPNLASELIAAGKSWGSYNETLPSQGSTTCSSGNYARKHNPWFGFGNVPTSSARTFAQFPTDYTTLPQVSFVVPNLCSDMHDCSVSTGDTWLKNNLGAYATWAKTHNSLLVVTFDEDNRLAGNKIPTVLYGQQVTAGSSSTTTYNHYDLLRTLEDMHGLSHAGNAASAKDITGIWTS</sequence>
<accession>A0AAU3HUH1</accession>
<dbReference type="AlphaFoldDB" id="A0AAU3HUH1"/>
<evidence type="ECO:0000256" key="2">
    <source>
        <dbReference type="ARBA" id="ARBA00023026"/>
    </source>
</evidence>
<keyword evidence="3" id="KW-0732">Signal</keyword>
<feature type="signal peptide" evidence="3">
    <location>
        <begin position="1"/>
        <end position="39"/>
    </location>
</feature>
<gene>
    <name evidence="4" type="ORF">OG699_14490</name>
</gene>
<dbReference type="SUPFAM" id="SSF53649">
    <property type="entry name" value="Alkaline phosphatase-like"/>
    <property type="match status" value="1"/>
</dbReference>
<proteinExistence type="predicted"/>
<dbReference type="EMBL" id="CP109546">
    <property type="protein sequence ID" value="WTZ09098.1"/>
    <property type="molecule type" value="Genomic_DNA"/>
</dbReference>
<evidence type="ECO:0000313" key="4">
    <source>
        <dbReference type="EMBL" id="WTZ09098.1"/>
    </source>
</evidence>
<feature type="chain" id="PRO_5043502970" evidence="3">
    <location>
        <begin position="40"/>
        <end position="295"/>
    </location>
</feature>
<organism evidence="4">
    <name type="scientific">Streptomyces sp. NBC_01393</name>
    <dbReference type="NCBI Taxonomy" id="2903851"/>
    <lineage>
        <taxon>Bacteria</taxon>
        <taxon>Bacillati</taxon>
        <taxon>Actinomycetota</taxon>
        <taxon>Actinomycetes</taxon>
        <taxon>Kitasatosporales</taxon>
        <taxon>Streptomycetaceae</taxon>
        <taxon>Streptomyces</taxon>
    </lineage>
</organism>
<dbReference type="Pfam" id="PF04185">
    <property type="entry name" value="Phosphoesterase"/>
    <property type="match status" value="1"/>
</dbReference>
<name>A0AAU3HUH1_9ACTN</name>
<dbReference type="PANTHER" id="PTHR31956">
    <property type="entry name" value="NON-SPECIFIC PHOSPHOLIPASE C4-RELATED"/>
    <property type="match status" value="1"/>
</dbReference>
<dbReference type="GO" id="GO:0042578">
    <property type="term" value="F:phosphoric ester hydrolase activity"/>
    <property type="evidence" value="ECO:0007669"/>
    <property type="project" value="UniProtKB-ARBA"/>
</dbReference>
<dbReference type="Gene3D" id="3.40.720.10">
    <property type="entry name" value="Alkaline Phosphatase, subunit A"/>
    <property type="match status" value="1"/>
</dbReference>
<keyword evidence="2" id="KW-0843">Virulence</keyword>
<evidence type="ECO:0000256" key="3">
    <source>
        <dbReference type="SAM" id="SignalP"/>
    </source>
</evidence>
<keyword evidence="1" id="KW-0378">Hydrolase</keyword>
<evidence type="ECO:0000256" key="1">
    <source>
        <dbReference type="ARBA" id="ARBA00022801"/>
    </source>
</evidence>
<dbReference type="InterPro" id="IPR007312">
    <property type="entry name" value="Phosphoesterase"/>
</dbReference>
<protein>
    <submittedName>
        <fullName evidence="4">Alkaline phosphatase family protein</fullName>
    </submittedName>
</protein>
<dbReference type="PANTHER" id="PTHR31956:SF1">
    <property type="entry name" value="NON-SPECIFIC PHOSPHOLIPASE C1"/>
    <property type="match status" value="1"/>
</dbReference>
<dbReference type="InterPro" id="IPR017850">
    <property type="entry name" value="Alkaline_phosphatase_core_sf"/>
</dbReference>